<keyword evidence="6 8" id="KW-1133">Transmembrane helix</keyword>
<feature type="transmembrane region" description="Helical" evidence="8">
    <location>
        <begin position="245"/>
        <end position="265"/>
    </location>
</feature>
<gene>
    <name evidence="11" type="ORF">P2G67_07630</name>
</gene>
<evidence type="ECO:0000313" key="12">
    <source>
        <dbReference type="Proteomes" id="UP001215503"/>
    </source>
</evidence>
<protein>
    <submittedName>
        <fullName evidence="11">Amino acid ABC transporter permease</fullName>
    </submittedName>
</protein>
<proteinExistence type="inferred from homology"/>
<name>A0ABT5YLQ3_9PROT</name>
<dbReference type="InterPro" id="IPR043429">
    <property type="entry name" value="ArtM/GltK/GlnP/TcyL/YhdX-like"/>
</dbReference>
<feature type="transmembrane region" description="Helical" evidence="8">
    <location>
        <begin position="215"/>
        <end position="233"/>
    </location>
</feature>
<feature type="transmembrane region" description="Helical" evidence="8">
    <location>
        <begin position="345"/>
        <end position="361"/>
    </location>
</feature>
<sequence length="377" mass="41947">MTDQTLHRTVQHAARTGGDSPVVQPPSTKTGVIGWLRANLFSTWYNSLATLILLYILAKLVPGIIDWLFISAVWSHTEPEVCRAADGACWAFIHEKYRLILFGTYPFDEQWRPTLAVLLYLVLLLASCNRAFWKPWLGVAWVVLLAVIGTLMYGGIFGLTQVPTTRWGGLPLTLMLASFALAIGFPLGILMALGRRSDLPIVRMLSVAYIELIRGVPLITVLFMASVMLPLFLPQGVSINNLLRAQIGIILFASAYLAEVVRGGLQAIPKGQYEAADSIGLGYWQKTRLIILPQALRISIPPLVNTFIGLFKDTSLVIIVGLFDLVGAAKAALTDPSWRGFYRESYFFIAMIYFVFCFSMSKYSQHLEKKLNVGTRR</sequence>
<keyword evidence="12" id="KW-1185">Reference proteome</keyword>
<evidence type="ECO:0000256" key="5">
    <source>
        <dbReference type="ARBA" id="ARBA00022692"/>
    </source>
</evidence>
<dbReference type="EMBL" id="JARHUD010000004">
    <property type="protein sequence ID" value="MDF2095843.1"/>
    <property type="molecule type" value="Genomic_DNA"/>
</dbReference>
<evidence type="ECO:0000256" key="3">
    <source>
        <dbReference type="ARBA" id="ARBA00022448"/>
    </source>
</evidence>
<dbReference type="InterPro" id="IPR035906">
    <property type="entry name" value="MetI-like_sf"/>
</dbReference>
<evidence type="ECO:0000256" key="7">
    <source>
        <dbReference type="ARBA" id="ARBA00023136"/>
    </source>
</evidence>
<evidence type="ECO:0000256" key="9">
    <source>
        <dbReference type="SAM" id="MobiDB-lite"/>
    </source>
</evidence>
<dbReference type="InterPro" id="IPR000515">
    <property type="entry name" value="MetI-like"/>
</dbReference>
<feature type="transmembrane region" description="Helical" evidence="8">
    <location>
        <begin position="111"/>
        <end position="132"/>
    </location>
</feature>
<dbReference type="Gene3D" id="1.10.3720.10">
    <property type="entry name" value="MetI-like"/>
    <property type="match status" value="1"/>
</dbReference>
<dbReference type="PANTHER" id="PTHR30614">
    <property type="entry name" value="MEMBRANE COMPONENT OF AMINO ACID ABC TRANSPORTER"/>
    <property type="match status" value="1"/>
</dbReference>
<dbReference type="Proteomes" id="UP001215503">
    <property type="component" value="Unassembled WGS sequence"/>
</dbReference>
<evidence type="ECO:0000259" key="10">
    <source>
        <dbReference type="PROSITE" id="PS50928"/>
    </source>
</evidence>
<feature type="domain" description="ABC transmembrane type-1" evidence="10">
    <location>
        <begin position="170"/>
        <end position="364"/>
    </location>
</feature>
<dbReference type="InterPro" id="IPR010065">
    <property type="entry name" value="AA_ABC_transptr_permease_3TM"/>
</dbReference>
<organism evidence="11 12">
    <name type="scientific">Aquibaculum arenosum</name>
    <dbReference type="NCBI Taxonomy" id="3032591"/>
    <lineage>
        <taxon>Bacteria</taxon>
        <taxon>Pseudomonadati</taxon>
        <taxon>Pseudomonadota</taxon>
        <taxon>Alphaproteobacteria</taxon>
        <taxon>Rhodospirillales</taxon>
        <taxon>Rhodovibrionaceae</taxon>
        <taxon>Aquibaculum</taxon>
    </lineage>
</organism>
<dbReference type="PANTHER" id="PTHR30614:SF41">
    <property type="entry name" value="INNER MEMBRANE AMINO-ACID ABC TRANSPORTER PERMEASE PROTEIN YHDY"/>
    <property type="match status" value="1"/>
</dbReference>
<dbReference type="RefSeq" id="WP_275821648.1">
    <property type="nucleotide sequence ID" value="NZ_JARHUD010000004.1"/>
</dbReference>
<comment type="similarity">
    <text evidence="2">Belongs to the binding-protein-dependent transport system permease family. HisMQ subfamily.</text>
</comment>
<dbReference type="PROSITE" id="PS50928">
    <property type="entry name" value="ABC_TM1"/>
    <property type="match status" value="1"/>
</dbReference>
<accession>A0ABT5YLQ3</accession>
<dbReference type="NCBIfam" id="TIGR01726">
    <property type="entry name" value="HEQRo_perm_3TM"/>
    <property type="match status" value="1"/>
</dbReference>
<evidence type="ECO:0000256" key="4">
    <source>
        <dbReference type="ARBA" id="ARBA00022475"/>
    </source>
</evidence>
<feature type="transmembrane region" description="Helical" evidence="8">
    <location>
        <begin position="48"/>
        <end position="70"/>
    </location>
</feature>
<feature type="transmembrane region" description="Helical" evidence="8">
    <location>
        <begin position="172"/>
        <end position="194"/>
    </location>
</feature>
<evidence type="ECO:0000256" key="6">
    <source>
        <dbReference type="ARBA" id="ARBA00022989"/>
    </source>
</evidence>
<dbReference type="CDD" id="cd06261">
    <property type="entry name" value="TM_PBP2"/>
    <property type="match status" value="1"/>
</dbReference>
<reference evidence="11 12" key="1">
    <citation type="submission" date="2023-03" db="EMBL/GenBank/DDBJ databases">
        <title>Fodinicurvata sp. CAU 1616 isolated from sea sendiment.</title>
        <authorList>
            <person name="Kim W."/>
        </authorList>
    </citation>
    <scope>NUCLEOTIDE SEQUENCE [LARGE SCALE GENOMIC DNA]</scope>
    <source>
        <strain evidence="11 12">CAU 1616</strain>
    </source>
</reference>
<feature type="region of interest" description="Disordered" evidence="9">
    <location>
        <begin position="1"/>
        <end position="25"/>
    </location>
</feature>
<evidence type="ECO:0000256" key="1">
    <source>
        <dbReference type="ARBA" id="ARBA00004429"/>
    </source>
</evidence>
<dbReference type="SUPFAM" id="SSF161098">
    <property type="entry name" value="MetI-like"/>
    <property type="match status" value="1"/>
</dbReference>
<keyword evidence="3 8" id="KW-0813">Transport</keyword>
<dbReference type="Pfam" id="PF00528">
    <property type="entry name" value="BPD_transp_1"/>
    <property type="match status" value="1"/>
</dbReference>
<evidence type="ECO:0000256" key="8">
    <source>
        <dbReference type="RuleBase" id="RU363032"/>
    </source>
</evidence>
<evidence type="ECO:0000313" key="11">
    <source>
        <dbReference type="EMBL" id="MDF2095843.1"/>
    </source>
</evidence>
<keyword evidence="4" id="KW-1003">Cell membrane</keyword>
<feature type="transmembrane region" description="Helical" evidence="8">
    <location>
        <begin position="139"/>
        <end position="160"/>
    </location>
</feature>
<comment type="caution">
    <text evidence="11">The sequence shown here is derived from an EMBL/GenBank/DDBJ whole genome shotgun (WGS) entry which is preliminary data.</text>
</comment>
<comment type="subcellular location">
    <subcellularLocation>
        <location evidence="1">Cell inner membrane</location>
        <topology evidence="1">Multi-pass membrane protein</topology>
    </subcellularLocation>
    <subcellularLocation>
        <location evidence="8">Cell membrane</location>
        <topology evidence="8">Multi-pass membrane protein</topology>
    </subcellularLocation>
</comment>
<evidence type="ECO:0000256" key="2">
    <source>
        <dbReference type="ARBA" id="ARBA00010072"/>
    </source>
</evidence>
<keyword evidence="5 8" id="KW-0812">Transmembrane</keyword>
<keyword evidence="7 8" id="KW-0472">Membrane</keyword>
<feature type="transmembrane region" description="Helical" evidence="8">
    <location>
        <begin position="316"/>
        <end position="333"/>
    </location>
</feature>